<dbReference type="PANTHER" id="PTHR42718:SF47">
    <property type="entry name" value="METHYL VIOLOGEN RESISTANCE PROTEIN SMVA"/>
    <property type="match status" value="1"/>
</dbReference>
<dbReference type="InterPro" id="IPR020846">
    <property type="entry name" value="MFS_dom"/>
</dbReference>
<dbReference type="SUPFAM" id="SSF103473">
    <property type="entry name" value="MFS general substrate transporter"/>
    <property type="match status" value="1"/>
</dbReference>
<dbReference type="Proteomes" id="UP001595557">
    <property type="component" value="Unassembled WGS sequence"/>
</dbReference>
<sequence length="495" mass="49858">MTVRSPWLVLAIVSSALFLIVIDMTVLYTALPTLTRELDASATEKLWIVNAYSLVVAGLLPGAGALGDRYGHRRMFTIGLVIFAVASLAAGFAPSSAALIAARAALAVGAAAMMPATLSIIRHSFEDPDQRALAIGIWAAVASGGAALGPVIGGALLEHFHWGAVFLINLPVALLALLMTLAFVPGGKGHGHHPFDPVGSLQVLVGLVGVTLAVKEIAKPHPSVAVLVLSALVGLAALALFTRRLRRSANPMIDLALFRDPRFAGGVIGAVVSAAALLGVQLVITQRLQLVQGLSPLQAGLFVLPIPLASFMAGPVAGMMLGRVGAGRMLAATLAVSGAGILIYAAGFGHRWAELASFAITGAGVGAAMTAASSAIMLNAPAERAGMAASVEEVSYELGGALGIALLGSLMAGIYSASFAAAGGLGADATDSLDGALALAATLPAPEAQRLLFLATGAFDRAAGTVALVAGLILLAAALWVGRINRAGSPARQGA</sequence>
<keyword evidence="5 7" id="KW-1133">Transmembrane helix</keyword>
<evidence type="ECO:0000256" key="5">
    <source>
        <dbReference type="ARBA" id="ARBA00022989"/>
    </source>
</evidence>
<evidence type="ECO:0000256" key="3">
    <source>
        <dbReference type="ARBA" id="ARBA00022475"/>
    </source>
</evidence>
<dbReference type="EMBL" id="JBHRTE010000059">
    <property type="protein sequence ID" value="MFC3169325.1"/>
    <property type="molecule type" value="Genomic_DNA"/>
</dbReference>
<organism evidence="9 10">
    <name type="scientific">Paracoccus fontiphilus</name>
    <dbReference type="NCBI Taxonomy" id="1815556"/>
    <lineage>
        <taxon>Bacteria</taxon>
        <taxon>Pseudomonadati</taxon>
        <taxon>Pseudomonadota</taxon>
        <taxon>Alphaproteobacteria</taxon>
        <taxon>Rhodobacterales</taxon>
        <taxon>Paracoccaceae</taxon>
        <taxon>Paracoccus</taxon>
    </lineage>
</organism>
<comment type="caution">
    <text evidence="9">The sequence shown here is derived from an EMBL/GenBank/DDBJ whole genome shotgun (WGS) entry which is preliminary data.</text>
</comment>
<feature type="transmembrane region" description="Helical" evidence="7">
    <location>
        <begin position="198"/>
        <end position="218"/>
    </location>
</feature>
<dbReference type="InterPro" id="IPR036259">
    <property type="entry name" value="MFS_trans_sf"/>
</dbReference>
<feature type="transmembrane region" description="Helical" evidence="7">
    <location>
        <begin position="355"/>
        <end position="378"/>
    </location>
</feature>
<evidence type="ECO:0000256" key="2">
    <source>
        <dbReference type="ARBA" id="ARBA00022448"/>
    </source>
</evidence>
<keyword evidence="6 7" id="KW-0472">Membrane</keyword>
<keyword evidence="4 7" id="KW-0812">Transmembrane</keyword>
<feature type="transmembrane region" description="Helical" evidence="7">
    <location>
        <begin position="133"/>
        <end position="156"/>
    </location>
</feature>
<feature type="transmembrane region" description="Helical" evidence="7">
    <location>
        <begin position="224"/>
        <end position="242"/>
    </location>
</feature>
<evidence type="ECO:0000259" key="8">
    <source>
        <dbReference type="PROSITE" id="PS50850"/>
    </source>
</evidence>
<dbReference type="Gene3D" id="1.20.1720.10">
    <property type="entry name" value="Multidrug resistance protein D"/>
    <property type="match status" value="1"/>
</dbReference>
<protein>
    <submittedName>
        <fullName evidence="9">MFS transporter</fullName>
    </submittedName>
</protein>
<dbReference type="Gene3D" id="1.20.1250.20">
    <property type="entry name" value="MFS general substrate transporter like domains"/>
    <property type="match status" value="1"/>
</dbReference>
<dbReference type="PANTHER" id="PTHR42718">
    <property type="entry name" value="MAJOR FACILITATOR SUPERFAMILY MULTIDRUG TRANSPORTER MFSC"/>
    <property type="match status" value="1"/>
</dbReference>
<feature type="transmembrane region" description="Helical" evidence="7">
    <location>
        <begin position="263"/>
        <end position="284"/>
    </location>
</feature>
<comment type="subcellular location">
    <subcellularLocation>
        <location evidence="1">Cell membrane</location>
        <topology evidence="1">Multi-pass membrane protein</topology>
    </subcellularLocation>
</comment>
<evidence type="ECO:0000256" key="4">
    <source>
        <dbReference type="ARBA" id="ARBA00022692"/>
    </source>
</evidence>
<feature type="transmembrane region" description="Helical" evidence="7">
    <location>
        <begin position="162"/>
        <end position="186"/>
    </location>
</feature>
<dbReference type="Pfam" id="PF07690">
    <property type="entry name" value="MFS_1"/>
    <property type="match status" value="1"/>
</dbReference>
<feature type="domain" description="Major facilitator superfamily (MFS) profile" evidence="8">
    <location>
        <begin position="9"/>
        <end position="447"/>
    </location>
</feature>
<keyword evidence="3" id="KW-1003">Cell membrane</keyword>
<accession>A0ABV7IJI5</accession>
<feature type="transmembrane region" description="Helical" evidence="7">
    <location>
        <begin position="296"/>
        <end position="317"/>
    </location>
</feature>
<gene>
    <name evidence="9" type="ORF">ACFOD7_14830</name>
</gene>
<name>A0ABV7IJI5_9RHOB</name>
<reference evidence="10" key="1">
    <citation type="journal article" date="2019" name="Int. J. Syst. Evol. Microbiol.">
        <title>The Global Catalogue of Microorganisms (GCM) 10K type strain sequencing project: providing services to taxonomists for standard genome sequencing and annotation.</title>
        <authorList>
            <consortium name="The Broad Institute Genomics Platform"/>
            <consortium name="The Broad Institute Genome Sequencing Center for Infectious Disease"/>
            <person name="Wu L."/>
            <person name="Ma J."/>
        </authorList>
    </citation>
    <scope>NUCLEOTIDE SEQUENCE [LARGE SCALE GENOMIC DNA]</scope>
    <source>
        <strain evidence="10">KCTC 52239</strain>
    </source>
</reference>
<feature type="transmembrane region" description="Helical" evidence="7">
    <location>
        <begin position="462"/>
        <end position="482"/>
    </location>
</feature>
<feature type="transmembrane region" description="Helical" evidence="7">
    <location>
        <begin position="100"/>
        <end position="121"/>
    </location>
</feature>
<keyword evidence="2" id="KW-0813">Transport</keyword>
<evidence type="ECO:0000313" key="10">
    <source>
        <dbReference type="Proteomes" id="UP001595557"/>
    </source>
</evidence>
<dbReference type="CDD" id="cd17321">
    <property type="entry name" value="MFS_MMR_MDR_like"/>
    <property type="match status" value="1"/>
</dbReference>
<feature type="transmembrane region" description="Helical" evidence="7">
    <location>
        <begin position="329"/>
        <end position="349"/>
    </location>
</feature>
<feature type="transmembrane region" description="Helical" evidence="7">
    <location>
        <begin position="7"/>
        <end position="31"/>
    </location>
</feature>
<evidence type="ECO:0000313" key="9">
    <source>
        <dbReference type="EMBL" id="MFC3169325.1"/>
    </source>
</evidence>
<proteinExistence type="predicted"/>
<keyword evidence="10" id="KW-1185">Reference proteome</keyword>
<dbReference type="InterPro" id="IPR011701">
    <property type="entry name" value="MFS"/>
</dbReference>
<feature type="transmembrane region" description="Helical" evidence="7">
    <location>
        <begin position="398"/>
        <end position="422"/>
    </location>
</feature>
<evidence type="ECO:0000256" key="6">
    <source>
        <dbReference type="ARBA" id="ARBA00023136"/>
    </source>
</evidence>
<dbReference type="RefSeq" id="WP_207464686.1">
    <property type="nucleotide sequence ID" value="NZ_JAFNAW010000001.1"/>
</dbReference>
<feature type="transmembrane region" description="Helical" evidence="7">
    <location>
        <begin position="75"/>
        <end position="94"/>
    </location>
</feature>
<evidence type="ECO:0000256" key="7">
    <source>
        <dbReference type="SAM" id="Phobius"/>
    </source>
</evidence>
<dbReference type="PROSITE" id="PS50850">
    <property type="entry name" value="MFS"/>
    <property type="match status" value="1"/>
</dbReference>
<evidence type="ECO:0000256" key="1">
    <source>
        <dbReference type="ARBA" id="ARBA00004651"/>
    </source>
</evidence>
<feature type="transmembrane region" description="Helical" evidence="7">
    <location>
        <begin position="46"/>
        <end position="63"/>
    </location>
</feature>